<dbReference type="InterPro" id="IPR041534">
    <property type="entry name" value="EF-hand_13"/>
</dbReference>
<feature type="region of interest" description="Disordered" evidence="2">
    <location>
        <begin position="270"/>
        <end position="321"/>
    </location>
</feature>
<evidence type="ECO:0000313" key="5">
    <source>
        <dbReference type="WBParaSite" id="ACRNAN_scaffold5270.g31391.t1"/>
    </source>
</evidence>
<feature type="compositionally biased region" description="Polar residues" evidence="2">
    <location>
        <begin position="299"/>
        <end position="309"/>
    </location>
</feature>
<accession>A0A914E2Q6</accession>
<dbReference type="Gene3D" id="1.10.238.230">
    <property type="match status" value="1"/>
</dbReference>
<dbReference type="PANTHER" id="PTHR14095:SF0">
    <property type="entry name" value="MIP22305P"/>
    <property type="match status" value="1"/>
</dbReference>
<protein>
    <submittedName>
        <fullName evidence="5">PP2A regulatory subunit B'' EF-hand domain-containing protein</fullName>
    </submittedName>
</protein>
<keyword evidence="1" id="KW-0479">Metal-binding</keyword>
<dbReference type="AlphaFoldDB" id="A0A914E2Q6"/>
<sequence length="634" mass="72203">MSSSVYIPLVNDSKWASKENIAEIDAIVSDLTDSIDDMGALLTPIESWRPAKNKFPLDPVTYETNSAQESCNEGASTSYEAEKSNEVIVKHRIKPEASSNNDDKEIRRWSMLSTSSAVRPPDAASCDCAAMAFASLRKGKRRRQRMLRYEEEYYHRPSTATIESPPDSPDSGISSAASSECSSSRSFEENGCPLPLPNGERLIEKKNALTRKSGYSRYSLRLMFGSVFRRLLYASKKSPFISIENDASISPRWRGDDTGEALPVTRDVTKSIGNHSTPKSVNSNKELEFPGTPIKPLNFDSTTESITPNSKRKNAPLSLPPIRTPQLARLKSSSIAGKLANIQRFHYPFGKPVSKEENDRRLNQIREIFAAHPQSQLPYTKMEDVCKVMDFAIYTKRAVFEACCRLANKSIDDQTPLNFREFNTYWNEMVSKAHDEASRFIYTLALAGSGERDRNYITKEDFTSMLMDLIHTHPGLHFLADAPQFHARYVDVVVGRIFWNVNRSWTGRITAKELRKSNFLETLRLVDDTNDINKITDYFSYEHFYVTYCKFWEIDTDHDMVVSRQDMRNHCGGALTNRIIDRIFSSAVIRTPANQRIYGHRGPVHEQPIETIGFEHFVSFLLAEEDKRHPTRFF</sequence>
<dbReference type="PANTHER" id="PTHR14095">
    <property type="entry name" value="PHOSPHATASE 2A REGULATORY SUBUNIT-RELATED"/>
    <property type="match status" value="1"/>
</dbReference>
<evidence type="ECO:0000259" key="3">
    <source>
        <dbReference type="Pfam" id="PF17958"/>
    </source>
</evidence>
<name>A0A914E2Q6_9BILA</name>
<dbReference type="SUPFAM" id="SSF47473">
    <property type="entry name" value="EF-hand"/>
    <property type="match status" value="2"/>
</dbReference>
<evidence type="ECO:0000313" key="4">
    <source>
        <dbReference type="Proteomes" id="UP000887540"/>
    </source>
</evidence>
<dbReference type="WBParaSite" id="ACRNAN_scaffold5270.g31391.t1">
    <property type="protein sequence ID" value="ACRNAN_scaffold5270.g31391.t1"/>
    <property type="gene ID" value="ACRNAN_scaffold5270.g31391"/>
</dbReference>
<proteinExistence type="predicted"/>
<dbReference type="Gene3D" id="1.10.238.220">
    <property type="match status" value="1"/>
</dbReference>
<dbReference type="GO" id="GO:0019888">
    <property type="term" value="F:protein phosphatase regulator activity"/>
    <property type="evidence" value="ECO:0007669"/>
    <property type="project" value="TreeGrafter"/>
</dbReference>
<dbReference type="GO" id="GO:0000159">
    <property type="term" value="C:protein phosphatase type 2A complex"/>
    <property type="evidence" value="ECO:0007669"/>
    <property type="project" value="TreeGrafter"/>
</dbReference>
<dbReference type="FunFam" id="1.10.238.220:FF:000001">
    <property type="entry name" value="Serine/threonine-protein phosphatase 2A regulatory subunit B'' subunit alpha"/>
    <property type="match status" value="1"/>
</dbReference>
<evidence type="ECO:0000256" key="2">
    <source>
        <dbReference type="SAM" id="MobiDB-lite"/>
    </source>
</evidence>
<dbReference type="Pfam" id="PF17958">
    <property type="entry name" value="EF-hand_13"/>
    <property type="match status" value="1"/>
</dbReference>
<dbReference type="InterPro" id="IPR011992">
    <property type="entry name" value="EF-hand-dom_pair"/>
</dbReference>
<feature type="compositionally biased region" description="Low complexity" evidence="2">
    <location>
        <begin position="162"/>
        <end position="185"/>
    </location>
</feature>
<keyword evidence="4" id="KW-1185">Reference proteome</keyword>
<organism evidence="4 5">
    <name type="scientific">Acrobeloides nanus</name>
    <dbReference type="NCBI Taxonomy" id="290746"/>
    <lineage>
        <taxon>Eukaryota</taxon>
        <taxon>Metazoa</taxon>
        <taxon>Ecdysozoa</taxon>
        <taxon>Nematoda</taxon>
        <taxon>Chromadorea</taxon>
        <taxon>Rhabditida</taxon>
        <taxon>Tylenchina</taxon>
        <taxon>Cephalobomorpha</taxon>
        <taxon>Cephaloboidea</taxon>
        <taxon>Cephalobidae</taxon>
        <taxon>Acrobeloides</taxon>
    </lineage>
</organism>
<reference evidence="5" key="1">
    <citation type="submission" date="2022-11" db="UniProtKB">
        <authorList>
            <consortium name="WormBaseParasite"/>
        </authorList>
    </citation>
    <scope>IDENTIFICATION</scope>
</reference>
<dbReference type="GO" id="GO:0046872">
    <property type="term" value="F:metal ion binding"/>
    <property type="evidence" value="ECO:0007669"/>
    <property type="project" value="UniProtKB-KW"/>
</dbReference>
<dbReference type="Gene3D" id="1.10.238.10">
    <property type="entry name" value="EF-hand"/>
    <property type="match status" value="1"/>
</dbReference>
<feature type="region of interest" description="Disordered" evidence="2">
    <location>
        <begin position="157"/>
        <end position="198"/>
    </location>
</feature>
<feature type="domain" description="PP2A regulatory subunit B'' EF-hand" evidence="3">
    <location>
        <begin position="435"/>
        <end position="528"/>
    </location>
</feature>
<feature type="compositionally biased region" description="Polar residues" evidence="2">
    <location>
        <begin position="271"/>
        <end position="284"/>
    </location>
</feature>
<evidence type="ECO:0000256" key="1">
    <source>
        <dbReference type="ARBA" id="ARBA00022723"/>
    </source>
</evidence>
<dbReference type="Proteomes" id="UP000887540">
    <property type="component" value="Unplaced"/>
</dbReference>